<feature type="domain" description="Tc1-like transposase DDE" evidence="1">
    <location>
        <begin position="118"/>
        <end position="253"/>
    </location>
</feature>
<feature type="domain" description="Transposable element Tc3 transposase-like DNA-binding HTH" evidence="2">
    <location>
        <begin position="65"/>
        <end position="103"/>
    </location>
</feature>
<dbReference type="Proteomes" id="UP000053660">
    <property type="component" value="Unassembled WGS sequence"/>
</dbReference>
<dbReference type="InterPro" id="IPR048703">
    <property type="entry name" value="Tnp_Tc3-like_HTH"/>
</dbReference>
<organism evidence="3 4">
    <name type="scientific">Oesophagostomum dentatum</name>
    <name type="common">Nodular worm</name>
    <dbReference type="NCBI Taxonomy" id="61180"/>
    <lineage>
        <taxon>Eukaryota</taxon>
        <taxon>Metazoa</taxon>
        <taxon>Ecdysozoa</taxon>
        <taxon>Nematoda</taxon>
        <taxon>Chromadorea</taxon>
        <taxon>Rhabditida</taxon>
        <taxon>Rhabditina</taxon>
        <taxon>Rhabditomorpha</taxon>
        <taxon>Strongyloidea</taxon>
        <taxon>Strongylidae</taxon>
        <taxon>Oesophagostomum</taxon>
    </lineage>
</organism>
<evidence type="ECO:0000259" key="1">
    <source>
        <dbReference type="Pfam" id="PF13358"/>
    </source>
</evidence>
<dbReference type="PANTHER" id="PTHR23022:SF129">
    <property type="entry name" value="TRANSPOSABLE ELEMENT TC3 TRANSPOSASE"/>
    <property type="match status" value="1"/>
</dbReference>
<dbReference type="PANTHER" id="PTHR23022">
    <property type="entry name" value="TRANSPOSABLE ELEMENT-RELATED"/>
    <property type="match status" value="1"/>
</dbReference>
<dbReference type="EMBL" id="KN554460">
    <property type="protein sequence ID" value="KHJ89269.1"/>
    <property type="molecule type" value="Genomic_DNA"/>
</dbReference>
<dbReference type="InterPro" id="IPR036397">
    <property type="entry name" value="RNaseH_sf"/>
</dbReference>
<accession>A0A0B1SWC6</accession>
<dbReference type="Gene3D" id="3.30.420.10">
    <property type="entry name" value="Ribonuclease H-like superfamily/Ribonuclease H"/>
    <property type="match status" value="1"/>
</dbReference>
<name>A0A0B1SWC6_OESDE</name>
<dbReference type="InterPro" id="IPR052338">
    <property type="entry name" value="Transposase_5"/>
</dbReference>
<dbReference type="OrthoDB" id="4843387at2759"/>
<dbReference type="Pfam" id="PF13358">
    <property type="entry name" value="DDE_3"/>
    <property type="match status" value="1"/>
</dbReference>
<evidence type="ECO:0000313" key="4">
    <source>
        <dbReference type="Proteomes" id="UP000053660"/>
    </source>
</evidence>
<reference evidence="3 4" key="1">
    <citation type="submission" date="2014-03" db="EMBL/GenBank/DDBJ databases">
        <title>Draft genome of the hookworm Oesophagostomum dentatum.</title>
        <authorList>
            <person name="Mitreva M."/>
        </authorList>
    </citation>
    <scope>NUCLEOTIDE SEQUENCE [LARGE SCALE GENOMIC DNA]</scope>
    <source>
        <strain evidence="3 4">OD-Hann</strain>
    </source>
</reference>
<proteinExistence type="predicted"/>
<sequence length="320" mass="36751">MCDLGTRLSLEEQSSASALSDAGFSVKKIAAQLGCSRCVVAAYLRDPDHYNTRNAQGCPRKLHDRQQREIWRKVSNSTKSLSGIRAELRLSVSRTTIWRTIKKEREHRKRRDAESANVIWSDEKKFNLDGCDAQRSYWHDIRKEPMYFSRRNFGGGSLMIWGVFCGSRKVGLAFVSSRMDSTEYQEVLSSHLVPFLEEQGEQEYRFQQDNARIHVSRSTVAFLNEHSYPLLDWPPRSPDLNPIENLWGILARKELTIPRSLAPTGVKKVERLIQSSSASTTPIQYFRLCTQMGFFVNTSSSYFRRPMALSHAKDTMRLTT</sequence>
<dbReference type="Gene3D" id="1.10.10.60">
    <property type="entry name" value="Homeodomain-like"/>
    <property type="match status" value="1"/>
</dbReference>
<gene>
    <name evidence="3" type="ORF">OESDEN_10911</name>
</gene>
<dbReference type="Pfam" id="PF21517">
    <property type="entry name" value="HTH_Tnp_Tc3_2_like"/>
    <property type="match status" value="1"/>
</dbReference>
<dbReference type="InterPro" id="IPR038717">
    <property type="entry name" value="Tc1-like_DDE_dom"/>
</dbReference>
<dbReference type="AlphaFoldDB" id="A0A0B1SWC6"/>
<protein>
    <submittedName>
        <fullName evidence="3">Uncharacterized protein</fullName>
    </submittedName>
</protein>
<evidence type="ECO:0000313" key="3">
    <source>
        <dbReference type="EMBL" id="KHJ89269.1"/>
    </source>
</evidence>
<evidence type="ECO:0000259" key="2">
    <source>
        <dbReference type="Pfam" id="PF21517"/>
    </source>
</evidence>
<keyword evidence="4" id="KW-1185">Reference proteome</keyword>
<dbReference type="GO" id="GO:0003676">
    <property type="term" value="F:nucleic acid binding"/>
    <property type="evidence" value="ECO:0007669"/>
    <property type="project" value="InterPro"/>
</dbReference>